<sequence length="94" mass="10046">MLVHTTSMTAHGAAAALGGFGALGGGSATGLRGGALGGFGATSTRHRASTGHCIVILHKKIFFRFIRQNLVFCCINGFTRTRFIFGDRWYNTRP</sequence>
<reference evidence="1 2" key="7">
    <citation type="journal article" date="2000" name="Virology">
        <title>Characterization of a beta-1,3-glucanase encoded by chlorella virus PBCV-1.</title>
        <authorList>
            <person name="Sun L."/>
            <person name="Gurnon J.R."/>
            <person name="Adams B.J."/>
            <person name="Graves M.V."/>
            <person name="Van Etten J.L."/>
        </authorList>
    </citation>
    <scope>NUCLEOTIDE SEQUENCE [LARGE SCALE GENOMIC DNA]</scope>
</reference>
<dbReference type="PIR" id="T18030">
    <property type="entry name" value="T18030"/>
</dbReference>
<proteinExistence type="predicted"/>
<reference evidence="1 2" key="3">
    <citation type="journal article" date="1996" name="Virology">
        <title>Analysis of 94 kb of the chlorella virus PBCV-1 330-kb genome: map positions 88 to 182.</title>
        <authorList>
            <person name="Lu Z."/>
            <person name="Li Y."/>
            <person name="Que Q."/>
            <person name="Kutish G.F."/>
            <person name="Rock D.L."/>
            <person name="Van Etten J.L."/>
        </authorList>
    </citation>
    <scope>NUCLEOTIDE SEQUENCE [LARGE SCALE GENOMIC DNA]</scope>
</reference>
<keyword evidence="2" id="KW-1185">Reference proteome</keyword>
<dbReference type="EMBL" id="JF411744">
    <property type="protein sequence ID" value="AAC96895.1"/>
    <property type="molecule type" value="Genomic_DNA"/>
</dbReference>
<evidence type="ECO:0000313" key="1">
    <source>
        <dbReference type="EMBL" id="AAC96895.1"/>
    </source>
</evidence>
<dbReference type="GeneID" id="918476"/>
<dbReference type="Proteomes" id="UP000000862">
    <property type="component" value="Segment"/>
</dbReference>
<reference evidence="1 2" key="2">
    <citation type="journal article" date="1995" name="Virology">
        <title>Analysis of 43 kb of the Chlorella virus PBCV-1 330-kb genome: map positions 45 to 88.</title>
        <authorList>
            <person name="Li Y."/>
            <person name="Lu Z."/>
            <person name="Burbank D.E."/>
            <person name="Kutish G.F."/>
            <person name="Rock D.L."/>
            <person name="Van Etten J.L."/>
        </authorList>
    </citation>
    <scope>NUCLEOTIDE SEQUENCE [LARGE SCALE GENOMIC DNA]</scope>
</reference>
<evidence type="ECO:0000313" key="2">
    <source>
        <dbReference type="Proteomes" id="UP000000862"/>
    </source>
</evidence>
<name>Q98578_PBCV1</name>
<gene>
    <name evidence="1" type="primary">a528R</name>
</gene>
<reference evidence="1 2" key="5">
    <citation type="journal article" date="1997" name="Virology">
        <title>Analysis of 74 kb of DNA located at the right end of the 330-kb chlorella virus PBCV-1 genome.</title>
        <authorList>
            <person name="Li Y."/>
            <person name="Lu Z."/>
            <person name="Sun L."/>
            <person name="Ropp S."/>
            <person name="Kutish G.F."/>
            <person name="Rock D.L."/>
            <person name="Van Etten J.L."/>
        </authorList>
    </citation>
    <scope>NUCLEOTIDE SEQUENCE [LARGE SCALE GENOMIC DNA]</scope>
</reference>
<organismHost>
    <name type="scientific">Chlorella</name>
    <dbReference type="NCBI Taxonomy" id="3071"/>
</organismHost>
<dbReference type="KEGG" id="vg:918476"/>
<dbReference type="RefSeq" id="NP_048884.1">
    <property type="nucleotide sequence ID" value="NC_000852.5"/>
</dbReference>
<reference evidence="1 2" key="1">
    <citation type="journal article" date="1995" name="Virology">
        <title>Analysis of 45 kb of DNA located at the left end of the chlorella virus PBCV-1 genome.</title>
        <authorList>
            <person name="Lu Z."/>
            <person name="Li Y."/>
            <person name="Zhang Y."/>
            <person name="Kutish G.F."/>
            <person name="Rock D.L."/>
            <person name="Van Etten J.L."/>
        </authorList>
    </citation>
    <scope>NUCLEOTIDE SEQUENCE [LARGE SCALE GENOMIC DNA]</scope>
</reference>
<protein>
    <submittedName>
        <fullName evidence="1">Uncharacterized protein</fullName>
    </submittedName>
</protein>
<accession>Q98578</accession>
<organism evidence="1 2">
    <name type="scientific">Paramecium bursaria Chlorella virus 1</name>
    <name type="common">PBCV-1</name>
    <dbReference type="NCBI Taxonomy" id="10506"/>
    <lineage>
        <taxon>Viruses</taxon>
        <taxon>Varidnaviria</taxon>
        <taxon>Bamfordvirae</taxon>
        <taxon>Nucleocytoviricota</taxon>
        <taxon>Megaviricetes</taxon>
        <taxon>Algavirales</taxon>
        <taxon>Phycodnaviridae</taxon>
        <taxon>Chlorovirus</taxon>
        <taxon>Chlorovirus vanettense</taxon>
    </lineage>
</organism>
<reference evidence="1 2" key="8">
    <citation type="journal article" date="2010" name="J. Virol.">
        <title>Microarray analysis of Paramecium bursaria chlorella virus 1 transcription.</title>
        <authorList>
            <person name="Yanai-Balser G.M."/>
            <person name="Duncan G.A."/>
            <person name="Eudy J.D."/>
            <person name="Wang D."/>
            <person name="Li X."/>
            <person name="Agarkova I.V."/>
            <person name="Dunigan D.D."/>
            <person name="Van Etten J.L."/>
        </authorList>
    </citation>
    <scope>NUCLEOTIDE SEQUENCE [LARGE SCALE GENOMIC DNA]</scope>
</reference>
<reference evidence="1 2" key="4">
    <citation type="journal article" date="1996" name="Virology">
        <title>Analysis of 76 kb of the chlorella virus PBCV-1 330-kb genome: map positions 182 to 258.</title>
        <authorList>
            <person name="Kutish G.F."/>
            <person name="Li Y."/>
            <person name="Lu Z."/>
            <person name="Furuta M."/>
            <person name="Rock D.L."/>
            <person name="Van Etten J.L."/>
        </authorList>
    </citation>
    <scope>NUCLEOTIDE SEQUENCE [LARGE SCALE GENOMIC DNA]</scope>
</reference>
<reference evidence="1 2" key="6">
    <citation type="journal article" date="1999" name="Virology">
        <title>Chlorella virus PBCV-1 encodes a functional homospermidine synthase.</title>
        <authorList>
            <person name="Kaiser A."/>
            <person name="Vollmert M."/>
            <person name="Tholl D."/>
            <person name="Graves M.V."/>
            <person name="Gurnon J.R."/>
            <person name="Xing W."/>
            <person name="Lisec A.D."/>
            <person name="Nickerson K.W."/>
            <person name="Van Etten J.L."/>
        </authorList>
    </citation>
    <scope>NUCLEOTIDE SEQUENCE [LARGE SCALE GENOMIC DNA]</scope>
</reference>